<protein>
    <submittedName>
        <fullName evidence="4">Cytochrome c oxidase subunit 4, mitochondrial</fullName>
    </submittedName>
</protein>
<dbReference type="SUPFAM" id="SSF57802">
    <property type="entry name" value="Rubredoxin-like"/>
    <property type="match status" value="1"/>
</dbReference>
<dbReference type="GO" id="GO:0045277">
    <property type="term" value="C:respiratory chain complex IV"/>
    <property type="evidence" value="ECO:0007669"/>
    <property type="project" value="InterPro"/>
</dbReference>
<dbReference type="PANTHER" id="PTHR10122">
    <property type="entry name" value="CYTOCHROME C OXIDASE SUBUNIT 5B, MITOCHONDRIAL"/>
    <property type="match status" value="1"/>
</dbReference>
<evidence type="ECO:0000256" key="3">
    <source>
        <dbReference type="PIRSR" id="PIRSR602124-2"/>
    </source>
</evidence>
<keyword evidence="1 3" id="KW-0479">Metal-binding</keyword>
<name>A0A1R1PS58_ZANCU</name>
<feature type="binding site" evidence="3">
    <location>
        <position position="108"/>
    </location>
    <ligand>
        <name>Zn(2+)</name>
        <dbReference type="ChEBI" id="CHEBI:29105"/>
    </ligand>
</feature>
<dbReference type="GO" id="GO:0005740">
    <property type="term" value="C:mitochondrial envelope"/>
    <property type="evidence" value="ECO:0007669"/>
    <property type="project" value="InterPro"/>
</dbReference>
<comment type="caution">
    <text evidence="4">The sequence shown here is derived from an EMBL/GenBank/DDBJ whole genome shotgun (WGS) entry which is preliminary data.</text>
</comment>
<dbReference type="AlphaFoldDB" id="A0A1R1PS58"/>
<dbReference type="PANTHER" id="PTHR10122:SF0">
    <property type="entry name" value="CYTOCHROME C OXIDASE SUBUNIT 5B, ISOFORM A-RELATED"/>
    <property type="match status" value="1"/>
</dbReference>
<dbReference type="InterPro" id="IPR036972">
    <property type="entry name" value="Cyt_c_oxidase_su5b_sf"/>
</dbReference>
<dbReference type="PROSITE" id="PS51359">
    <property type="entry name" value="COX5B_2"/>
    <property type="match status" value="1"/>
</dbReference>
<reference evidence="5" key="1">
    <citation type="submission" date="2017-01" db="EMBL/GenBank/DDBJ databases">
        <authorList>
            <person name="Wang Y."/>
            <person name="White M."/>
            <person name="Kvist S."/>
            <person name="Moncalvo J.-M."/>
        </authorList>
    </citation>
    <scope>NUCLEOTIDE SEQUENCE [LARGE SCALE GENOMIC DNA]</scope>
    <source>
        <strain evidence="5">COL-18-3</strain>
    </source>
</reference>
<dbReference type="EMBL" id="LSSK01000304">
    <property type="protein sequence ID" value="OMH83815.1"/>
    <property type="molecule type" value="Genomic_DNA"/>
</dbReference>
<proteinExistence type="predicted"/>
<feature type="binding site" evidence="3">
    <location>
        <position position="116"/>
    </location>
    <ligand>
        <name>Zn(2+)</name>
        <dbReference type="ChEBI" id="CHEBI:29105"/>
    </ligand>
</feature>
<dbReference type="Proteomes" id="UP000188320">
    <property type="component" value="Unassembled WGS sequence"/>
</dbReference>
<feature type="binding site" evidence="3">
    <location>
        <position position="135"/>
    </location>
    <ligand>
        <name>Zn(2+)</name>
        <dbReference type="ChEBI" id="CHEBI:29105"/>
    </ligand>
</feature>
<dbReference type="GO" id="GO:0006123">
    <property type="term" value="P:mitochondrial electron transport, cytochrome c to oxygen"/>
    <property type="evidence" value="ECO:0007669"/>
    <property type="project" value="InterPro"/>
</dbReference>
<dbReference type="Pfam" id="PF01215">
    <property type="entry name" value="COX5B"/>
    <property type="match status" value="1"/>
</dbReference>
<keyword evidence="5" id="KW-1185">Reference proteome</keyword>
<dbReference type="OrthoDB" id="10249250at2759"/>
<sequence>MNVTKRVINLKNLSGLRSAVATSLRPFSAAAVMKSDDHKIDIQVGKGAPPERFGTDEEQATGMARLERLAALEGKSPFDMEPLQLMKKGTKTEPTVVASGAPWRLIGCQGPPGEDHELIWIKVERDHPYDRCPECGNVYKLSE</sequence>
<keyword evidence="2 3" id="KW-0862">Zinc</keyword>
<organism evidence="4 5">
    <name type="scientific">Zancudomyces culisetae</name>
    <name type="common">Gut fungus</name>
    <name type="synonym">Smittium culisetae</name>
    <dbReference type="NCBI Taxonomy" id="1213189"/>
    <lineage>
        <taxon>Eukaryota</taxon>
        <taxon>Fungi</taxon>
        <taxon>Fungi incertae sedis</taxon>
        <taxon>Zoopagomycota</taxon>
        <taxon>Kickxellomycotina</taxon>
        <taxon>Harpellomycetes</taxon>
        <taxon>Harpellales</taxon>
        <taxon>Legeriomycetaceae</taxon>
        <taxon>Zancudomyces</taxon>
    </lineage>
</organism>
<evidence type="ECO:0000256" key="2">
    <source>
        <dbReference type="ARBA" id="ARBA00022833"/>
    </source>
</evidence>
<dbReference type="InterPro" id="IPR002124">
    <property type="entry name" value="Cyt_c_oxidase_su5b"/>
</dbReference>
<feature type="binding site" evidence="3">
    <location>
        <position position="132"/>
    </location>
    <ligand>
        <name>Zn(2+)</name>
        <dbReference type="ChEBI" id="CHEBI:29105"/>
    </ligand>
</feature>
<dbReference type="GO" id="GO:0046872">
    <property type="term" value="F:metal ion binding"/>
    <property type="evidence" value="ECO:0007669"/>
    <property type="project" value="UniProtKB-KW"/>
</dbReference>
<evidence type="ECO:0000256" key="1">
    <source>
        <dbReference type="ARBA" id="ARBA00022723"/>
    </source>
</evidence>
<dbReference type="Gene3D" id="2.60.11.10">
    <property type="entry name" value="Cytochrome c oxidase, subunit Vb"/>
    <property type="match status" value="1"/>
</dbReference>
<gene>
    <name evidence="4" type="ORF">AX774_g2665</name>
</gene>
<evidence type="ECO:0000313" key="4">
    <source>
        <dbReference type="EMBL" id="OMH83815.1"/>
    </source>
</evidence>
<accession>A0A1R1PS58</accession>
<evidence type="ECO:0000313" key="5">
    <source>
        <dbReference type="Proteomes" id="UP000188320"/>
    </source>
</evidence>